<dbReference type="InterPro" id="IPR000873">
    <property type="entry name" value="AMP-dep_synth/lig_dom"/>
</dbReference>
<keyword evidence="2 5" id="KW-0436">Ligase</keyword>
<evidence type="ECO:0000259" key="3">
    <source>
        <dbReference type="Pfam" id="PF00501"/>
    </source>
</evidence>
<evidence type="ECO:0000256" key="2">
    <source>
        <dbReference type="ARBA" id="ARBA00022598"/>
    </source>
</evidence>
<dbReference type="InterPro" id="IPR042099">
    <property type="entry name" value="ANL_N_sf"/>
</dbReference>
<feature type="domain" description="AMP-binding enzyme C-terminal" evidence="4">
    <location>
        <begin position="434"/>
        <end position="509"/>
    </location>
</feature>
<dbReference type="PANTHER" id="PTHR43201">
    <property type="entry name" value="ACYL-COA SYNTHETASE"/>
    <property type="match status" value="1"/>
</dbReference>
<dbReference type="EMBL" id="JAVRHS010000002">
    <property type="protein sequence ID" value="MDT0575181.1"/>
    <property type="molecule type" value="Genomic_DNA"/>
</dbReference>
<dbReference type="Pfam" id="PF00501">
    <property type="entry name" value="AMP-binding"/>
    <property type="match status" value="1"/>
</dbReference>
<dbReference type="PROSITE" id="PS00455">
    <property type="entry name" value="AMP_BINDING"/>
    <property type="match status" value="1"/>
</dbReference>
<protein>
    <submittedName>
        <fullName evidence="5">FadD3 family acyl-CoA ligase</fullName>
    </submittedName>
</protein>
<dbReference type="InterPro" id="IPR045851">
    <property type="entry name" value="AMP-bd_C_sf"/>
</dbReference>
<comment type="similarity">
    <text evidence="1">Belongs to the ATP-dependent AMP-binding enzyme family.</text>
</comment>
<comment type="caution">
    <text evidence="5">The sequence shown here is derived from an EMBL/GenBank/DDBJ whole genome shotgun (WGS) entry which is preliminary data.</text>
</comment>
<evidence type="ECO:0000256" key="1">
    <source>
        <dbReference type="ARBA" id="ARBA00006432"/>
    </source>
</evidence>
<dbReference type="GO" id="GO:0016874">
    <property type="term" value="F:ligase activity"/>
    <property type="evidence" value="ECO:0007669"/>
    <property type="project" value="UniProtKB-KW"/>
</dbReference>
<proteinExistence type="inferred from homology"/>
<evidence type="ECO:0000313" key="5">
    <source>
        <dbReference type="EMBL" id="MDT0575181.1"/>
    </source>
</evidence>
<dbReference type="Gene3D" id="3.30.300.30">
    <property type="match status" value="1"/>
</dbReference>
<dbReference type="PANTHER" id="PTHR43201:SF5">
    <property type="entry name" value="MEDIUM-CHAIN ACYL-COA LIGASE ACSF2, MITOCHONDRIAL"/>
    <property type="match status" value="1"/>
</dbReference>
<accession>A0ABU2ZG32</accession>
<dbReference type="NCBIfam" id="NF005801">
    <property type="entry name" value="PRK07656.1"/>
    <property type="match status" value="1"/>
</dbReference>
<keyword evidence="6" id="KW-1185">Reference proteome</keyword>
<dbReference type="InterPro" id="IPR020845">
    <property type="entry name" value="AMP-binding_CS"/>
</dbReference>
<evidence type="ECO:0000259" key="4">
    <source>
        <dbReference type="Pfam" id="PF13193"/>
    </source>
</evidence>
<feature type="domain" description="AMP-dependent synthetase/ligase" evidence="3">
    <location>
        <begin position="16"/>
        <end position="383"/>
    </location>
</feature>
<dbReference type="InterPro" id="IPR025110">
    <property type="entry name" value="AMP-bd_C"/>
</dbReference>
<organism evidence="5 6">
    <name type="scientific">Croceicoccus esteveae</name>
    <dbReference type="NCBI Taxonomy" id="3075597"/>
    <lineage>
        <taxon>Bacteria</taxon>
        <taxon>Pseudomonadati</taxon>
        <taxon>Pseudomonadota</taxon>
        <taxon>Alphaproteobacteria</taxon>
        <taxon>Sphingomonadales</taxon>
        <taxon>Erythrobacteraceae</taxon>
        <taxon>Croceicoccus</taxon>
    </lineage>
</organism>
<dbReference type="SUPFAM" id="SSF56801">
    <property type="entry name" value="Acetyl-CoA synthetase-like"/>
    <property type="match status" value="1"/>
</dbReference>
<evidence type="ECO:0000313" key="6">
    <source>
        <dbReference type="Proteomes" id="UP001259803"/>
    </source>
</evidence>
<gene>
    <name evidence="5" type="ORF">RM533_03155</name>
</gene>
<name>A0ABU2ZG32_9SPHN</name>
<dbReference type="RefSeq" id="WP_311339763.1">
    <property type="nucleotide sequence ID" value="NZ_JAVRHS010000002.1"/>
</dbReference>
<reference evidence="5 6" key="1">
    <citation type="submission" date="2023-09" db="EMBL/GenBank/DDBJ databases">
        <authorList>
            <person name="Rey-Velasco X."/>
        </authorList>
    </citation>
    <scope>NUCLEOTIDE SEQUENCE [LARGE SCALE GENOMIC DNA]</scope>
    <source>
        <strain evidence="5 6">F390</strain>
    </source>
</reference>
<dbReference type="Gene3D" id="3.40.50.12780">
    <property type="entry name" value="N-terminal domain of ligase-like"/>
    <property type="match status" value="1"/>
</dbReference>
<dbReference type="Proteomes" id="UP001259803">
    <property type="component" value="Unassembled WGS sequence"/>
</dbReference>
<sequence>MTKHPVQQWTMAGLVDRAAREWPDQLAVHDGERRRTFADLRVHSHSAAKAIIARGLEHGERIAIWAPNALDWIIVALAAEQVGLVVVPLNTRYRGREAADILRRSQARMLFATREFLGTDLPALLEGEDLPDLQGCVAIDPDADELVRFVESGKMIDDAQLAARIAAVTPEAIADILFTSGTTGKPKGVLCSQSQNIRSFQAWSDAVGLRQGDRYAIVNPFFHSFGYKAGWLACLLAGATAYPVAMFDAVSLLSLIERERITVLPGAPTLYQSMLDEPSLAQHDISSLRLAVTGAASVPPSLIRRLREDLGIDDVLTAYGLTEATGVVTTTRPDDPAELIAVSCGIALPGVELRIVDGEGNQVPTGEPGELLVRGFNVMIGYHNDPAATEEAIDADGWLRTGDIAVQDENGYVRITDRAKDLFICGGFNCYPAEIEAILIDHPEIARAAVIGIPDQRMGEVGQAWLVLRSGTTFDEPAMIAWCRSNMANFKVPRSFRIVDELPTSASGKVQRFALRETVPG</sequence>
<dbReference type="Pfam" id="PF13193">
    <property type="entry name" value="AMP-binding_C"/>
    <property type="match status" value="1"/>
</dbReference>